<feature type="region of interest" description="Disordered" evidence="1">
    <location>
        <begin position="1"/>
        <end position="28"/>
    </location>
</feature>
<gene>
    <name evidence="3" type="ORF">C5750_16850</name>
</gene>
<reference evidence="3 4" key="1">
    <citation type="submission" date="2018-02" db="EMBL/GenBank/DDBJ databases">
        <title>The draft genome of Phyllobacterium myrsinacearum DSM5892.</title>
        <authorList>
            <person name="Li L."/>
            <person name="Liu L."/>
            <person name="Zhang X."/>
            <person name="Wang T."/>
        </authorList>
    </citation>
    <scope>NUCLEOTIDE SEQUENCE [LARGE SCALE GENOMIC DNA]</scope>
    <source>
        <strain evidence="3 4">DSM 5892</strain>
    </source>
</reference>
<dbReference type="OrthoDB" id="118340at2"/>
<dbReference type="AlphaFoldDB" id="A0A2S9JFF4"/>
<evidence type="ECO:0000256" key="1">
    <source>
        <dbReference type="SAM" id="MobiDB-lite"/>
    </source>
</evidence>
<evidence type="ECO:0000313" key="4">
    <source>
        <dbReference type="Proteomes" id="UP000238563"/>
    </source>
</evidence>
<keyword evidence="4" id="KW-1185">Reference proteome</keyword>
<protein>
    <recommendedName>
        <fullName evidence="5">Membrane-anchored protein</fullName>
    </recommendedName>
</protein>
<sequence length="262" mass="27716">MSIVTKVPTQASVKPTTIPEQDNARPAKTEAVRGELLKGRVDAVDAGRLYGWAFDPQAPGARLTIRVLLDGKPIAEAVADKERPDLKRNGVGDGIHAFDVMLPQFASARAGELVVVAISGAGVEQSLRVPKPDEQAAEALIAAPMTRILDKLDMLMAAQRQLQVSQRSLQRPAATIDGTGGATPGDLGGVAGSIEGLRGDLNQRMTELDVHLMRMDGVVAGLEKRLELLHKRAGGDARPLFLLLFVLVGFAAGALMAVGVLR</sequence>
<dbReference type="Proteomes" id="UP000238563">
    <property type="component" value="Unassembled WGS sequence"/>
</dbReference>
<feature type="compositionally biased region" description="Polar residues" evidence="1">
    <location>
        <begin position="7"/>
        <end position="20"/>
    </location>
</feature>
<keyword evidence="2" id="KW-0472">Membrane</keyword>
<comment type="caution">
    <text evidence="3">The sequence shown here is derived from an EMBL/GenBank/DDBJ whole genome shotgun (WGS) entry which is preliminary data.</text>
</comment>
<keyword evidence="2" id="KW-0812">Transmembrane</keyword>
<proteinExistence type="predicted"/>
<dbReference type="EMBL" id="PVBT01000005">
    <property type="protein sequence ID" value="PRD51539.1"/>
    <property type="molecule type" value="Genomic_DNA"/>
</dbReference>
<accession>A0A2S9JFF4</accession>
<evidence type="ECO:0000313" key="3">
    <source>
        <dbReference type="EMBL" id="PRD51539.1"/>
    </source>
</evidence>
<evidence type="ECO:0008006" key="5">
    <source>
        <dbReference type="Google" id="ProtNLM"/>
    </source>
</evidence>
<feature type="transmembrane region" description="Helical" evidence="2">
    <location>
        <begin position="240"/>
        <end position="261"/>
    </location>
</feature>
<organism evidence="3 4">
    <name type="scientific">Phyllobacterium myrsinacearum</name>
    <dbReference type="NCBI Taxonomy" id="28101"/>
    <lineage>
        <taxon>Bacteria</taxon>
        <taxon>Pseudomonadati</taxon>
        <taxon>Pseudomonadota</taxon>
        <taxon>Alphaproteobacteria</taxon>
        <taxon>Hyphomicrobiales</taxon>
        <taxon>Phyllobacteriaceae</taxon>
        <taxon>Phyllobacterium</taxon>
    </lineage>
</organism>
<name>A0A2S9JFF4_9HYPH</name>
<evidence type="ECO:0000256" key="2">
    <source>
        <dbReference type="SAM" id="Phobius"/>
    </source>
</evidence>
<keyword evidence="2" id="KW-1133">Transmembrane helix</keyword>
<dbReference type="RefSeq" id="WP_105735096.1">
    <property type="nucleotide sequence ID" value="NZ_PVBT01000005.1"/>
</dbReference>